<keyword evidence="14" id="KW-0206">Cytoskeleton</keyword>
<dbReference type="KEGG" id="tet:TTHERM_00420340"/>
<dbReference type="GO" id="GO:0005858">
    <property type="term" value="C:axonemal dynein complex"/>
    <property type="evidence" value="ECO:0007669"/>
    <property type="project" value="UniProtKB-ARBA"/>
</dbReference>
<dbReference type="Pfam" id="PF18199">
    <property type="entry name" value="Dynein_C"/>
    <property type="match status" value="1"/>
</dbReference>
<dbReference type="InterPro" id="IPR013602">
    <property type="entry name" value="Dynein_heavy_linker"/>
</dbReference>
<sequence length="4432" mass="511806">MLASKRESSLQPPFTAIGVSKIFESCVQKNFSLNDSPFKQALLNVSSYGKTWNALVKWVKTQIESDKNVLIPQFGQIKGKLIEGADQKSVVFSLNDSFLIQNNLKYKNEYDDLTFPQVNIQYSQIAKFVEMDKTVVQYIINSIFTEIMSILVNQKKISLNLGLLGIFKVDQSKNVVFMPQSQAQDSVIIKRQAIRSLHQITSAKPQRLPKLFKDDDRSELLNQSIRDQTDLNDSFLNKTMLTYKKAQSQDFSQMNLSFNQSSLNNINNNMTFNALNQTGYSPSNPKIHRPAPLQNRRNFRFMQKSVLPDDINSGMSFHQQKIQSQMKHILRELTPKKELKTVDETESPTRRYIKPDISLINQDLLGAGTDPLARESDFSALAQNASSLINAHFVKPQVARIRFPPVLDRSSRTIAAPVSATMLNLSPSQRIGTNYTYTARFLYLDQDDKCVKTLRNSNNSIQFQANKEYLQPTASLEEELLHYVDRVQHPELEAKIRSKKTCYERYQLYIQEQISKDQVAPMRQYWVDAIFELIPGQFDLLDKEYIGKLIDRMLIEISLDYYNAIRKSILDYVLINEEERQRVGIMQTFFPIVIYGDGYYQGIEPDDDWKNNLMAAKDELLDKMVIYNRATLQISFEWNTEFKPKMKLLHIREKNEELETINNFRSQMKYLRDQAFQIIKKDWNESLVSIYRSILLEIEDNDEESEKFFDSTAILLSNLIRQHITEQVDNYCNFFKRFDVYPRSPQEILADDKRDFIHSTHYDVFLKIILVADDNQNEIKFENEIAQIEKDLIDILEDMIRLSHNIARPEHSLVRSEKHYLFKIQIDDSSDETSNDYHLKSNKRSNSNNSTDELYINSKRMIERIISKNLDKVEEVLPIYNEFSFLLDPIDKFINEFLDSTPTREDYIKKFKEFQQIQLNIEQNLPPFIRMNMILVDGCQVKREYVKICSQIMEKLADSIGETIKQKSLQMDADITKLLQNISKNVDSTQTLVHLEQEIERIRMKEERRITLEYKDLCEWMSFQIGKPRRIDQSEFLKLYGTSQNVYQMMDQVDKEEERIKEQREQIEENLRVQKNNFQKKIEEFQIKIQKLREYSSPIMSEDVNRLISEYNTTLNQMIEEKAQINQDEELLGQTQTEFPQLEEALQNLKPYDDLWSLVANLNNNLNSWSKEGSIFRLDPETIERETKMMFQTSMKLNFLFNPHLATGSAPPKNQTGPGKLISQLVEQIKEFQTQVPIVRALCNPGFKQRHWEEITNVVGFVISIEKEYTLKRLVDLEIIDHLPKLEEISEAASKEFAIEKILIKMREDWDQVQVELKGWKDTGTYIVSGSSIDEMQQILDDQIVKTQTMKSSPYAKIFEKKINDWESWLTFTFDFSEYWVKVQSVWIYLEPIFSSPDILKRLPYEGSIFREVDQNWRVIMKDIHDKLKVLEFTRNRHLLEILKECNNKLEIVQKGLNAYLEGKRASFPRFYFLSNDELLEILSETKDPLRVQPHLKKCFEGIQKLNFDLNKKVHGMYSSEEEYVEFLTQVDTASAQGNVDEWLLQVEGSMIEAVKYAIEKSFEDYQKIKRSQWVQDRCGQSVLNMSMTYWTYETEKAIGLGPKGIQKHLDYLTQSIEDIVSLVRQNISKLNRCTIEALIVLDVHNQDVVSALVKEGISKKEEFAWQSQLRYYWEEANTVVKIINAVVEYNYEYLGNSPRLVITPLTDRCYRTLCGAIHLNYGGAPEGPAGTGKTETVKDLAKALARQCVVFNCSDGLDYKAMGKFFKGLASSGAWSCFDEFNRIDLEVLSVVAQQILTIQLARGKGVDKFVFEDTLIPLKPTCNVFITMNPGYAGRSELPDNLKALFRAVAMMVPDYALIAEIVLYSFGFSDARNLARKIVTTYKLCSEQLSSQDHYDYGMRAVKSVLTAAGNLKRKYVNENESVLMLRAISDVNLAKFLAFDLPLFKGITKDLFPGVELPEIDYSNMFECIDESLREENLQKVPYFVEKIIQLYEMILVRHGLMVVGLPFSGKTSAIKILQKALTKLNERKQMDENKVQITVINPKSIPMKFLYGFNDEISHEWTDGILAVKYRAFAKAEDDDRKWLIFDGPVDAVWIENMNTVLDDNKKLCLNSGEIIAMSKSMNLIFEPMDLQAASPATVSRCGMIYMEPSSMGWQPLYQSWKKHLPKTFKQEDFDELDLLFGFMVDAGLNWIRHKGVEVSSTLDQNLVLTLMRLLKNLLKDFEDEKFYSGFSDSKIKMQTIDNKFMFAFVWGIGGSLTTEYRKQFDVFVKRLANGDIPLDNDKIPRKKMSLPERANLYEYCLVNKESVGGGGKKQVVSEWVLWVDEIKKEEISNKIQPQEILIQTTDTSRYSYMINVAIQDEFPVLLCGPTGTGKSTYIKNILNNHLDAVKYITIEIGFSAQTSCTQTQEIIDSKLDRISKGVYGPRNKRLVVFIDDLNMPAKEQWGAQPPIEILRQKLDQGGWYDNKDKEKQFKQIIDTQLISAMGPPGGGRTFITPRILRHFSLISLANFDDENLHRIFGTILEWYLKKGQFAVEVQKFASKIITGTLDIYKQAISELLPTPAKSHYLFNLRDFAKVIFGICMSDKDKVQNPEHITRLFVHEIWRVFGDRLINDDDRLYLLEEIRKVVARFSMNFDNIFAHLDKPDLKNRGQKDGKVNTVEEMRGLIWTDVMNPMGAQKRYYEEVLDYDRLQNAVEQGLSNYNMMTDKPMDLVLFNFAIEHLLIISRILKSPGGNALLVGVGGSGRQSLTRLAASISDYNVCQIEISKQYGKVEFHEDLKVIMRSAGSLGKPTVFLFTDSQIKQESFVEDINSLLNTFEVPNLFAPDEKADALEKMRVATKQEGKQKEGTPTQMYAYFIERVKKNLHIVLCFSPIGDAFRTRVRMFPSLVNCCTIDWFQEWPQDALLSVANKFTQNIPMDKNIKKSCIELLQYFHQSTINWSKTFFSKLRRKYYVTPTSYIEMIQSFNSLLEEKRKKLQADQFKYENGYEQIIQTEKNIGKMQEDLEALQPQLKQAAIDTEKKELEVTEQAKEADKLKKVISEEEAVVQVAVNEANEIKAECEKDLKEALPALQAAEDALRVLDRKDIDQLKAMKNPPLPVKTVMQALCLILYPNPSEKKKNNETLRIEIDWWAASLKLLNNTGLLQTLVQFDRDNVEEGIIVNLGKFLKDPANERNLDISVVQNASTACKCIIMWINGIYSYYFVYKKVKPKKIALRQAEEKVGGLNATLSKKQKELKEANDKVQRLNDELTFTQNNKIRLQQRYQECQLQLERATQLIESLGGEKGRWKELAEQLKSEYDKLTGDVLISSGVIAYLGAFTSAFRQEIITEWTKLSKERNIPSSENFSLSHVLGDPVKIRSWNLDGLPSDNFSIDNGIVIFKARRWPLCIDPQNQANKWIKKMEQQKGLYIIKLSDSDYLRTLENAIQFGKPVLLENVGEDLDPSLSPILLKQTFVKGNSVFLKLGDQTLEYSKDFRFYITTKLRNPHYLPEISTKVTLINFMITYEGLNDQLLGILVKKERPDLEEEKERLIIEGAQNKAQLFEIEEKILQVLSSDKNILTDEEAIKVLTASKEKSNEINEKQANAEITEKSIDAARQEYQEVSQEASHLFFAISDLVSIDPMYQYSLVYYIDLFSQSILKSEKSANVAVRLDNLKTYFLYSLYSNICRSLFEKDKLLLSFVLCERLLEFKGQILNDHFRFLLTGGLAVSEKLPDLPIDCQWLSNKSWGEINRLSALPNFEEFYMTFYDYSKQWKDIYDSPEPHKKPLPKDIASKFDSFHRLLILRTLRPDKMIPAIMDFITERLGKKFIEPPPFDLAATYLDSTCFTPLIFILSPGSDPFASLNSFSEQKKKNITAISLGQGQGPAAQKMIQDGQKSGNWVVLQNCHLAVSWMPTLEKIIEEFNTGNTDPDFRLWLTSYPSEKFPTAILQGGVKMTTEAPKGLKSNLLGSYLTDPISREDFFNSCQNSRAFKNLLFGLCFFHAVIQERRKYGPLGWNIPYEFNESDLRISVRQLQMFLLECPNNSSIPFAALKYLTSECNYGGRVTDDKDRRLITTLLGDYYNLKVIEDPLYKFAPDPNYRIPDNDSYEGALQFIKDLPIYTKPEVFGFHSNADITKDINETTLFLDSLLLCSSEGGSSEGSSHDDTLKKLIESIMGDFPKEFDVEQAIIKYPVNYNESMNTVLTQELNRFNKLISIIRSSLKDINLALQGKILLSQSLERACKQIIDGKVPQLWMEKSYPSLKPLGAYVNDLRMRLKFFQDWIDNGAPVNFWISGFYFTQSFLTGVLQNFARKYVIPIDEIEFDFKVMHKSEEVKPEDGAYVFGLFIEGSKWNPIQMELDESDPKVLFVQCPTLLLKPSQSKKLSNFPHYNSPVYKTSARRGTLSTTGHSTNFVMWIRLPSSRPEKHWIKRGVALLTQLDD</sequence>
<gene>
    <name evidence="19" type="ORF">TTHERM_00420340</name>
</gene>
<evidence type="ECO:0000256" key="15">
    <source>
        <dbReference type="ARBA" id="ARBA00023273"/>
    </source>
</evidence>
<feature type="domain" description="AAA+ ATPase" evidence="18">
    <location>
        <begin position="2001"/>
        <end position="2156"/>
    </location>
</feature>
<dbReference type="FunFam" id="1.20.920.30:FF:000002">
    <property type="entry name" value="Dynein axonemal heavy chain 3"/>
    <property type="match status" value="1"/>
</dbReference>
<dbReference type="GO" id="GO:0008569">
    <property type="term" value="F:minus-end-directed microtubule motor activity"/>
    <property type="evidence" value="ECO:0007669"/>
    <property type="project" value="InterPro"/>
</dbReference>
<evidence type="ECO:0000313" key="20">
    <source>
        <dbReference type="Proteomes" id="UP000009168"/>
    </source>
</evidence>
<dbReference type="InterPro" id="IPR041589">
    <property type="entry name" value="DNAH3_AAA_lid_1"/>
</dbReference>
<dbReference type="Gene3D" id="1.20.920.20">
    <property type="match status" value="1"/>
</dbReference>
<evidence type="ECO:0000313" key="19">
    <source>
        <dbReference type="EMBL" id="EAR85626.2"/>
    </source>
</evidence>
<dbReference type="FunFam" id="3.40.50.300:FF:001328">
    <property type="entry name" value="Dynein heavy chain 6, axonemal"/>
    <property type="match status" value="1"/>
</dbReference>
<feature type="coiled-coil region" evidence="16">
    <location>
        <begin position="3588"/>
        <end position="3615"/>
    </location>
</feature>
<keyword evidence="15" id="KW-0966">Cell projection</keyword>
<dbReference type="InterPro" id="IPR003593">
    <property type="entry name" value="AAA+_ATPase"/>
</dbReference>
<dbReference type="GO" id="GO:0005524">
    <property type="term" value="F:ATP binding"/>
    <property type="evidence" value="ECO:0007669"/>
    <property type="project" value="UniProtKB-KW"/>
</dbReference>
<dbReference type="Gene3D" id="3.10.490.20">
    <property type="match status" value="1"/>
</dbReference>
<dbReference type="InterPro" id="IPR027417">
    <property type="entry name" value="P-loop_NTPase"/>
</dbReference>
<dbReference type="eggNOG" id="KOG3595">
    <property type="taxonomic scope" value="Eukaryota"/>
</dbReference>
<organism evidence="19 20">
    <name type="scientific">Tetrahymena thermophila (strain SB210)</name>
    <dbReference type="NCBI Taxonomy" id="312017"/>
    <lineage>
        <taxon>Eukaryota</taxon>
        <taxon>Sar</taxon>
        <taxon>Alveolata</taxon>
        <taxon>Ciliophora</taxon>
        <taxon>Intramacronucleata</taxon>
        <taxon>Oligohymenophorea</taxon>
        <taxon>Hymenostomatida</taxon>
        <taxon>Tetrahymenina</taxon>
        <taxon>Tetrahymenidae</taxon>
        <taxon>Tetrahymena</taxon>
    </lineage>
</organism>
<keyword evidence="10" id="KW-0243">Dynein</keyword>
<dbReference type="InterPro" id="IPR042222">
    <property type="entry name" value="Dynein_2_N"/>
</dbReference>
<dbReference type="Gene3D" id="1.10.472.130">
    <property type="match status" value="1"/>
</dbReference>
<keyword evidence="4" id="KW-0963">Cytoplasm</keyword>
<keyword evidence="9" id="KW-0282">Flagellum</keyword>
<evidence type="ECO:0000256" key="12">
    <source>
        <dbReference type="ARBA" id="ARBA00023069"/>
    </source>
</evidence>
<dbReference type="Pfam" id="PF12775">
    <property type="entry name" value="AAA_7"/>
    <property type="match status" value="1"/>
</dbReference>
<dbReference type="EMBL" id="GG662536">
    <property type="protein sequence ID" value="EAR85626.2"/>
    <property type="molecule type" value="Genomic_DNA"/>
</dbReference>
<dbReference type="Pfam" id="PF18198">
    <property type="entry name" value="AAA_lid_11"/>
    <property type="match status" value="1"/>
</dbReference>
<evidence type="ECO:0000256" key="17">
    <source>
        <dbReference type="SAM" id="MobiDB-lite"/>
    </source>
</evidence>
<dbReference type="Pfam" id="PF17852">
    <property type="entry name" value="Dynein_AAA_lid"/>
    <property type="match status" value="1"/>
</dbReference>
<dbReference type="Gene3D" id="1.10.8.720">
    <property type="entry name" value="Region D6 of dynein motor"/>
    <property type="match status" value="1"/>
</dbReference>
<feature type="domain" description="AAA+ ATPase" evidence="18">
    <location>
        <begin position="2366"/>
        <end position="2520"/>
    </location>
</feature>
<dbReference type="FunFam" id="3.10.490.20:FF:000001">
    <property type="entry name" value="dynein heavy chain 7, axonemal"/>
    <property type="match status" value="1"/>
</dbReference>
<evidence type="ECO:0000256" key="7">
    <source>
        <dbReference type="ARBA" id="ARBA00022741"/>
    </source>
</evidence>
<evidence type="ECO:0000256" key="2">
    <source>
        <dbReference type="ARBA" id="ARBA00004430"/>
    </source>
</evidence>
<dbReference type="Pfam" id="PF12777">
    <property type="entry name" value="MT"/>
    <property type="match status" value="1"/>
</dbReference>
<dbReference type="PANTHER" id="PTHR22878:SF70">
    <property type="entry name" value="DYNEIN HEAVY CHAIN 2, AXONEMAL"/>
    <property type="match status" value="1"/>
</dbReference>
<dbReference type="FunFam" id="3.40.50.300:FF:000362">
    <property type="entry name" value="Dynein, axonemal, heavy chain 6"/>
    <property type="match status" value="1"/>
</dbReference>
<evidence type="ECO:0000256" key="4">
    <source>
        <dbReference type="ARBA" id="ARBA00022490"/>
    </source>
</evidence>
<dbReference type="InterPro" id="IPR042219">
    <property type="entry name" value="AAA_lid_11_sf"/>
</dbReference>
<dbReference type="FunFam" id="1.10.8.1220:FF:000001">
    <property type="entry name" value="Dynein axonemal heavy chain 5"/>
    <property type="match status" value="1"/>
</dbReference>
<dbReference type="InterPro" id="IPR035706">
    <property type="entry name" value="AAA_9"/>
</dbReference>
<feature type="coiled-coil region" evidence="16">
    <location>
        <begin position="1046"/>
        <end position="1128"/>
    </location>
</feature>
<dbReference type="RefSeq" id="XP_001033289.2">
    <property type="nucleotide sequence ID" value="XM_001033289.2"/>
</dbReference>
<dbReference type="Pfam" id="PF12780">
    <property type="entry name" value="AAA_8"/>
    <property type="match status" value="1"/>
</dbReference>
<dbReference type="Gene3D" id="1.10.8.710">
    <property type="match status" value="1"/>
</dbReference>
<evidence type="ECO:0000256" key="11">
    <source>
        <dbReference type="ARBA" id="ARBA00023054"/>
    </source>
</evidence>
<dbReference type="Pfam" id="PF12781">
    <property type="entry name" value="AAA_9"/>
    <property type="match status" value="1"/>
</dbReference>
<dbReference type="SUPFAM" id="SSF52540">
    <property type="entry name" value="P-loop containing nucleoside triphosphate hydrolases"/>
    <property type="match status" value="4"/>
</dbReference>
<comment type="subcellular location">
    <subcellularLocation>
        <location evidence="1">Cell projection</location>
        <location evidence="1">Cilium</location>
        <location evidence="1">Flagellum</location>
    </subcellularLocation>
    <subcellularLocation>
        <location evidence="2">Cytoplasm</location>
        <location evidence="2">Cytoskeleton</location>
        <location evidence="2">Cilium axoneme</location>
    </subcellularLocation>
</comment>
<dbReference type="Pfam" id="PF08393">
    <property type="entry name" value="DHC_N2"/>
    <property type="match status" value="1"/>
</dbReference>
<dbReference type="Pfam" id="PF12774">
    <property type="entry name" value="AAA_6"/>
    <property type="match status" value="1"/>
</dbReference>
<keyword evidence="13" id="KW-0505">Motor protein</keyword>
<name>I7LTP7_TETTS</name>
<dbReference type="OrthoDB" id="5593012at2759"/>
<feature type="domain" description="AAA+ ATPase" evidence="18">
    <location>
        <begin position="1720"/>
        <end position="1859"/>
    </location>
</feature>
<feature type="coiled-coil region" evidence="16">
    <location>
        <begin position="3224"/>
        <end position="3293"/>
    </location>
</feature>
<dbReference type="Gene3D" id="1.20.1270.280">
    <property type="match status" value="1"/>
</dbReference>
<keyword evidence="7" id="KW-0547">Nucleotide-binding</keyword>
<evidence type="ECO:0000256" key="5">
    <source>
        <dbReference type="ARBA" id="ARBA00022701"/>
    </source>
</evidence>
<keyword evidence="20" id="KW-1185">Reference proteome</keyword>
<dbReference type="FunFam" id="1.20.920.20:FF:000001">
    <property type="entry name" value="dynein heavy chain 2, axonemal"/>
    <property type="match status" value="1"/>
</dbReference>
<dbReference type="FunFam" id="3.40.50.300:FF:002141">
    <property type="entry name" value="Dynein heavy chain"/>
    <property type="match status" value="1"/>
</dbReference>
<evidence type="ECO:0000256" key="13">
    <source>
        <dbReference type="ARBA" id="ARBA00023175"/>
    </source>
</evidence>
<dbReference type="Gene3D" id="1.20.920.30">
    <property type="match status" value="1"/>
</dbReference>
<dbReference type="InterPro" id="IPR042228">
    <property type="entry name" value="Dynein_linker_3"/>
</dbReference>
<dbReference type="InterPro" id="IPR043160">
    <property type="entry name" value="Dynein_C_barrel"/>
</dbReference>
<accession>I7LTP7</accession>
<dbReference type="Pfam" id="PF17857">
    <property type="entry name" value="AAA_lid_1"/>
    <property type="match status" value="1"/>
</dbReference>
<dbReference type="InterPro" id="IPR024743">
    <property type="entry name" value="Dynein_HC_stalk"/>
</dbReference>
<evidence type="ECO:0000256" key="9">
    <source>
        <dbReference type="ARBA" id="ARBA00022846"/>
    </source>
</evidence>
<dbReference type="GO" id="GO:0070286">
    <property type="term" value="P:axonemal dynein complex assembly"/>
    <property type="evidence" value="ECO:0007669"/>
    <property type="project" value="UniProtKB-ARBA"/>
</dbReference>
<keyword evidence="6" id="KW-0677">Repeat</keyword>
<dbReference type="InterPro" id="IPR041228">
    <property type="entry name" value="Dynein_C"/>
</dbReference>
<dbReference type="Gene3D" id="3.40.50.300">
    <property type="entry name" value="P-loop containing nucleotide triphosphate hydrolases"/>
    <property type="match status" value="5"/>
</dbReference>
<dbReference type="InterPro" id="IPR041658">
    <property type="entry name" value="AAA_lid_11"/>
</dbReference>
<dbReference type="FunFam" id="3.40.50.300:FF:000223">
    <property type="entry name" value="Dynein heavy chain 3, axonemal"/>
    <property type="match status" value="1"/>
</dbReference>
<dbReference type="Gene3D" id="3.20.180.20">
    <property type="entry name" value="Dynein heavy chain, N-terminal domain 2"/>
    <property type="match status" value="1"/>
</dbReference>
<keyword evidence="11 16" id="KW-0175">Coiled coil</keyword>
<dbReference type="FunFam" id="1.10.287.2620:FF:000002">
    <property type="entry name" value="Dynein heavy chain 2, axonemal"/>
    <property type="match status" value="1"/>
</dbReference>
<dbReference type="GO" id="GO:0045505">
    <property type="term" value="F:dynein intermediate chain binding"/>
    <property type="evidence" value="ECO:0007669"/>
    <property type="project" value="InterPro"/>
</dbReference>
<proteinExistence type="inferred from homology"/>
<dbReference type="Gene3D" id="6.10.140.1060">
    <property type="match status" value="1"/>
</dbReference>
<dbReference type="STRING" id="312017.I7LTP7"/>
<dbReference type="InterPro" id="IPR026983">
    <property type="entry name" value="DHC"/>
</dbReference>
<evidence type="ECO:0000256" key="6">
    <source>
        <dbReference type="ARBA" id="ARBA00022737"/>
    </source>
</evidence>
<dbReference type="InterPro" id="IPR024317">
    <property type="entry name" value="Dynein_heavy_chain_D4_dom"/>
</dbReference>
<dbReference type="FunFam" id="1.10.8.720:FF:000001">
    <property type="entry name" value="dynein heavy chain 7, axonemal"/>
    <property type="match status" value="1"/>
</dbReference>
<dbReference type="GO" id="GO:0051959">
    <property type="term" value="F:dynein light intermediate chain binding"/>
    <property type="evidence" value="ECO:0007669"/>
    <property type="project" value="InterPro"/>
</dbReference>
<dbReference type="Gene3D" id="1.20.58.1120">
    <property type="match status" value="1"/>
</dbReference>
<evidence type="ECO:0000259" key="18">
    <source>
        <dbReference type="SMART" id="SM00382"/>
    </source>
</evidence>
<dbReference type="InterPro" id="IPR041466">
    <property type="entry name" value="Dynein_AAA5_ext"/>
</dbReference>
<evidence type="ECO:0000256" key="10">
    <source>
        <dbReference type="ARBA" id="ARBA00023017"/>
    </source>
</evidence>
<dbReference type="Pfam" id="PF03028">
    <property type="entry name" value="Dynein_heavy"/>
    <property type="match status" value="1"/>
</dbReference>
<dbReference type="Gene3D" id="1.10.287.2620">
    <property type="match status" value="1"/>
</dbReference>
<keyword evidence="8" id="KW-0067">ATP-binding</keyword>
<evidence type="ECO:0000256" key="3">
    <source>
        <dbReference type="ARBA" id="ARBA00008887"/>
    </source>
</evidence>
<dbReference type="GO" id="GO:0005874">
    <property type="term" value="C:microtubule"/>
    <property type="evidence" value="ECO:0007669"/>
    <property type="project" value="UniProtKB-KW"/>
</dbReference>
<dbReference type="FunFam" id="1.10.8.710:FF:000004">
    <property type="entry name" value="Dynein axonemal heavy chain 6"/>
    <property type="match status" value="1"/>
</dbReference>
<feature type="region of interest" description="Disordered" evidence="17">
    <location>
        <begin position="830"/>
        <end position="850"/>
    </location>
</feature>
<dbReference type="SMART" id="SM00382">
    <property type="entry name" value="AAA"/>
    <property type="match status" value="3"/>
</dbReference>
<evidence type="ECO:0000256" key="16">
    <source>
        <dbReference type="SAM" id="Coils"/>
    </source>
</evidence>
<evidence type="ECO:0000256" key="8">
    <source>
        <dbReference type="ARBA" id="ARBA00022840"/>
    </source>
</evidence>
<dbReference type="GeneID" id="7827251"/>
<keyword evidence="5" id="KW-0493">Microtubule</keyword>
<dbReference type="Proteomes" id="UP000009168">
    <property type="component" value="Unassembled WGS sequence"/>
</dbReference>
<keyword evidence="12" id="KW-0969">Cilium</keyword>
<dbReference type="Gene3D" id="1.10.8.1220">
    <property type="match status" value="1"/>
</dbReference>
<dbReference type="InterPro" id="IPR043157">
    <property type="entry name" value="Dynein_AAA1S"/>
</dbReference>
<dbReference type="FunFam" id="1.20.140.100:FF:000004">
    <property type="entry name" value="Dynein axonemal heavy chain 6"/>
    <property type="match status" value="1"/>
</dbReference>
<evidence type="ECO:0000256" key="14">
    <source>
        <dbReference type="ARBA" id="ARBA00023212"/>
    </source>
</evidence>
<dbReference type="InterPro" id="IPR004273">
    <property type="entry name" value="Dynein_heavy_D6_P-loop"/>
</dbReference>
<dbReference type="FunFam" id="1.20.58.1120:FF:000001">
    <property type="entry name" value="dynein heavy chain 2, axonemal"/>
    <property type="match status" value="1"/>
</dbReference>
<comment type="similarity">
    <text evidence="3">Belongs to the dynein heavy chain family.</text>
</comment>
<dbReference type="InParanoid" id="I7LTP7"/>
<evidence type="ECO:0000256" key="1">
    <source>
        <dbReference type="ARBA" id="ARBA00004230"/>
    </source>
</evidence>
<dbReference type="GO" id="GO:0031514">
    <property type="term" value="C:motile cilium"/>
    <property type="evidence" value="ECO:0007669"/>
    <property type="project" value="UniProtKB-SubCell"/>
</dbReference>
<dbReference type="FunFam" id="3.20.180.20:FF:000003">
    <property type="entry name" value="Dynein heavy chain 12, axonemal"/>
    <property type="match status" value="1"/>
</dbReference>
<dbReference type="InterPro" id="IPR035699">
    <property type="entry name" value="AAA_6"/>
</dbReference>
<dbReference type="FunFam" id="1.20.1270.280:FF:000001">
    <property type="entry name" value="dynein heavy chain 7, axonemal"/>
    <property type="match status" value="1"/>
</dbReference>
<dbReference type="PANTHER" id="PTHR22878">
    <property type="entry name" value="DYNEIN HEAVY CHAIN 6, AXONEMAL-LIKE-RELATED"/>
    <property type="match status" value="1"/>
</dbReference>
<dbReference type="GO" id="GO:0060294">
    <property type="term" value="P:cilium movement involved in cell motility"/>
    <property type="evidence" value="ECO:0007669"/>
    <property type="project" value="UniProtKB-ARBA"/>
</dbReference>
<reference evidence="20" key="1">
    <citation type="journal article" date="2006" name="PLoS Biol.">
        <title>Macronuclear genome sequence of the ciliate Tetrahymena thermophila, a model eukaryote.</title>
        <authorList>
            <person name="Eisen J.A."/>
            <person name="Coyne R.S."/>
            <person name="Wu M."/>
            <person name="Wu D."/>
            <person name="Thiagarajan M."/>
            <person name="Wortman J.R."/>
            <person name="Badger J.H."/>
            <person name="Ren Q."/>
            <person name="Amedeo P."/>
            <person name="Jones K.M."/>
            <person name="Tallon L.J."/>
            <person name="Delcher A.L."/>
            <person name="Salzberg S.L."/>
            <person name="Silva J.C."/>
            <person name="Haas B.J."/>
            <person name="Majoros W.H."/>
            <person name="Farzad M."/>
            <person name="Carlton J.M."/>
            <person name="Smith R.K. Jr."/>
            <person name="Garg J."/>
            <person name="Pearlman R.E."/>
            <person name="Karrer K.M."/>
            <person name="Sun L."/>
            <person name="Manning G."/>
            <person name="Elde N.C."/>
            <person name="Turkewitz A.P."/>
            <person name="Asai D.J."/>
            <person name="Wilkes D.E."/>
            <person name="Wang Y."/>
            <person name="Cai H."/>
            <person name="Collins K."/>
            <person name="Stewart B.A."/>
            <person name="Lee S.R."/>
            <person name="Wilamowska K."/>
            <person name="Weinberg Z."/>
            <person name="Ruzzo W.L."/>
            <person name="Wloga D."/>
            <person name="Gaertig J."/>
            <person name="Frankel J."/>
            <person name="Tsao C.-C."/>
            <person name="Gorovsky M.A."/>
            <person name="Keeling P.J."/>
            <person name="Waller R.F."/>
            <person name="Patron N.J."/>
            <person name="Cherry J.M."/>
            <person name="Stover N.A."/>
            <person name="Krieger C.J."/>
            <person name="del Toro C."/>
            <person name="Ryder H.F."/>
            <person name="Williamson S.C."/>
            <person name="Barbeau R.A."/>
            <person name="Hamilton E.P."/>
            <person name="Orias E."/>
        </authorList>
    </citation>
    <scope>NUCLEOTIDE SEQUENCE [LARGE SCALE GENOMIC DNA]</scope>
    <source>
        <strain evidence="20">SB210</strain>
    </source>
</reference>
<dbReference type="FunFam" id="3.40.50.300:FF:000044">
    <property type="entry name" value="Dynein heavy chain 5, axonemal"/>
    <property type="match status" value="1"/>
</dbReference>
<dbReference type="Gene3D" id="1.20.140.100">
    <property type="entry name" value="Dynein heavy chain, N-terminal domain 2"/>
    <property type="match status" value="1"/>
</dbReference>
<protein>
    <submittedName>
        <fullName evidence="19">Dynein heavy chain</fullName>
    </submittedName>
</protein>